<accession>A0A6S7HQC5</accession>
<dbReference type="Gene3D" id="3.30.1520.10">
    <property type="entry name" value="Phox-like domain"/>
    <property type="match status" value="1"/>
</dbReference>
<keyword evidence="13" id="KW-0653">Protein transport</keyword>
<dbReference type="InterPro" id="IPR003100">
    <property type="entry name" value="PAZ_dom"/>
</dbReference>
<feature type="compositionally biased region" description="Acidic residues" evidence="18">
    <location>
        <begin position="1038"/>
        <end position="1048"/>
    </location>
</feature>
<dbReference type="PANTHER" id="PTHR14950">
    <property type="entry name" value="DICER-RELATED"/>
    <property type="match status" value="1"/>
</dbReference>
<evidence type="ECO:0000256" key="8">
    <source>
        <dbReference type="ARBA" id="ARBA00022741"/>
    </source>
</evidence>
<dbReference type="PROSITE" id="PS00517">
    <property type="entry name" value="RNASE_3_1"/>
    <property type="match status" value="1"/>
</dbReference>
<reference evidence="24" key="1">
    <citation type="submission" date="2020-04" db="EMBL/GenBank/DDBJ databases">
        <authorList>
            <person name="Alioto T."/>
            <person name="Alioto T."/>
            <person name="Gomez Garrido J."/>
        </authorList>
    </citation>
    <scope>NUCLEOTIDE SEQUENCE</scope>
    <source>
        <strain evidence="24">A484AB</strain>
    </source>
</reference>
<feature type="region of interest" description="Disordered" evidence="18">
    <location>
        <begin position="1035"/>
        <end position="1061"/>
    </location>
</feature>
<dbReference type="CDD" id="cd18034">
    <property type="entry name" value="DEXHc_dicer"/>
    <property type="match status" value="1"/>
</dbReference>
<keyword evidence="10" id="KW-0347">Helicase</keyword>
<dbReference type="InterPro" id="IPR014001">
    <property type="entry name" value="Helicase_ATP-bd"/>
</dbReference>
<evidence type="ECO:0000256" key="12">
    <source>
        <dbReference type="ARBA" id="ARBA00022842"/>
    </source>
</evidence>
<dbReference type="GO" id="GO:0005768">
    <property type="term" value="C:endosome"/>
    <property type="evidence" value="ECO:0007669"/>
    <property type="project" value="UniProtKB-ARBA"/>
</dbReference>
<dbReference type="SUPFAM" id="SSF103657">
    <property type="entry name" value="BAR/IMD domain-like"/>
    <property type="match status" value="1"/>
</dbReference>
<dbReference type="CDD" id="cd06892">
    <property type="entry name" value="PX_SNX5_like"/>
    <property type="match status" value="1"/>
</dbReference>
<dbReference type="Pfam" id="PF20931">
    <property type="entry name" value="Dicer_platform"/>
    <property type="match status" value="1"/>
</dbReference>
<keyword evidence="25" id="KW-1185">Reference proteome</keyword>
<dbReference type="Gene3D" id="3.30.160.380">
    <property type="entry name" value="Dicer dimerisation domain"/>
    <property type="match status" value="1"/>
</dbReference>
<keyword evidence="8" id="KW-0547">Nucleotide-binding</keyword>
<dbReference type="Pfam" id="PF00787">
    <property type="entry name" value="PX"/>
    <property type="match status" value="1"/>
</dbReference>
<dbReference type="SUPFAM" id="SSF64268">
    <property type="entry name" value="PX domain"/>
    <property type="match status" value="1"/>
</dbReference>
<dbReference type="InterPro" id="IPR038248">
    <property type="entry name" value="Dicer_dimer_sf"/>
</dbReference>
<comment type="cofactor">
    <cofactor evidence="2">
        <name>Mg(2+)</name>
        <dbReference type="ChEBI" id="CHEBI:18420"/>
    </cofactor>
</comment>
<evidence type="ECO:0000256" key="17">
    <source>
        <dbReference type="PROSITE-ProRule" id="PRU00657"/>
    </source>
</evidence>
<dbReference type="SUPFAM" id="SSF69065">
    <property type="entry name" value="RNase III domain-like"/>
    <property type="match status" value="2"/>
</dbReference>
<dbReference type="Gene3D" id="3.40.50.300">
    <property type="entry name" value="P-loop containing nucleotide triphosphate hydrolases"/>
    <property type="match status" value="2"/>
</dbReference>
<keyword evidence="17" id="KW-0694">RNA-binding</keyword>
<dbReference type="InterPro" id="IPR027267">
    <property type="entry name" value="AH/BAR_dom_sf"/>
</dbReference>
<evidence type="ECO:0000256" key="13">
    <source>
        <dbReference type="ARBA" id="ARBA00022927"/>
    </source>
</evidence>
<dbReference type="GO" id="GO:0004530">
    <property type="term" value="F:deoxyribonuclease I activity"/>
    <property type="evidence" value="ECO:0007669"/>
    <property type="project" value="TreeGrafter"/>
</dbReference>
<dbReference type="InterPro" id="IPR015404">
    <property type="entry name" value="Vps5_C"/>
</dbReference>
<evidence type="ECO:0000256" key="5">
    <source>
        <dbReference type="ARBA" id="ARBA00022722"/>
    </source>
</evidence>
<dbReference type="GO" id="GO:0003677">
    <property type="term" value="F:DNA binding"/>
    <property type="evidence" value="ECO:0007669"/>
    <property type="project" value="InterPro"/>
</dbReference>
<dbReference type="InterPro" id="IPR036389">
    <property type="entry name" value="RNase_III_sf"/>
</dbReference>
<dbReference type="InterPro" id="IPR036871">
    <property type="entry name" value="PX_dom_sf"/>
</dbReference>
<dbReference type="PROSITE" id="PS51327">
    <property type="entry name" value="DICER_DSRBF"/>
    <property type="match status" value="1"/>
</dbReference>
<dbReference type="GO" id="GO:0035091">
    <property type="term" value="F:phosphatidylinositol binding"/>
    <property type="evidence" value="ECO:0007669"/>
    <property type="project" value="InterPro"/>
</dbReference>
<dbReference type="InterPro" id="IPR001650">
    <property type="entry name" value="Helicase_C-like"/>
</dbReference>
<evidence type="ECO:0000313" key="24">
    <source>
        <dbReference type="EMBL" id="CAB4007236.1"/>
    </source>
</evidence>
<keyword evidence="14" id="KW-0943">RNA-mediated gene silencing</keyword>
<dbReference type="Gene3D" id="2.170.260.10">
    <property type="entry name" value="paz domain"/>
    <property type="match status" value="1"/>
</dbReference>
<dbReference type="EMBL" id="CACRXK020005737">
    <property type="protein sequence ID" value="CAB4007236.1"/>
    <property type="molecule type" value="Genomic_DNA"/>
</dbReference>
<dbReference type="FunFam" id="1.10.1520.10:FF:000005">
    <property type="entry name" value="Putative endoribonuclease dicer"/>
    <property type="match status" value="1"/>
</dbReference>
<evidence type="ECO:0000259" key="20">
    <source>
        <dbReference type="PROSITE" id="PS50195"/>
    </source>
</evidence>
<evidence type="ECO:0000256" key="14">
    <source>
        <dbReference type="ARBA" id="ARBA00023158"/>
    </source>
</evidence>
<evidence type="ECO:0000256" key="6">
    <source>
        <dbReference type="ARBA" id="ARBA00022723"/>
    </source>
</evidence>
<comment type="similarity">
    <text evidence="16 17">Belongs to the helicase family. Dicer subfamily.</text>
</comment>
<evidence type="ECO:0000256" key="3">
    <source>
        <dbReference type="ARBA" id="ARBA00010883"/>
    </source>
</evidence>
<evidence type="ECO:0000256" key="18">
    <source>
        <dbReference type="SAM" id="MobiDB-lite"/>
    </source>
</evidence>
<dbReference type="GO" id="GO:0030422">
    <property type="term" value="P:siRNA processing"/>
    <property type="evidence" value="ECO:0007669"/>
    <property type="project" value="InterPro"/>
</dbReference>
<dbReference type="GO" id="GO:0006309">
    <property type="term" value="P:apoptotic DNA fragmentation"/>
    <property type="evidence" value="ECO:0007669"/>
    <property type="project" value="TreeGrafter"/>
</dbReference>
<dbReference type="OrthoDB" id="2392202at2759"/>
<evidence type="ECO:0000256" key="9">
    <source>
        <dbReference type="ARBA" id="ARBA00022801"/>
    </source>
</evidence>
<evidence type="ECO:0000313" key="25">
    <source>
        <dbReference type="Proteomes" id="UP001152795"/>
    </source>
</evidence>
<dbReference type="CDD" id="cd07621">
    <property type="entry name" value="BAR_SNX5_6"/>
    <property type="match status" value="1"/>
</dbReference>
<evidence type="ECO:0000256" key="4">
    <source>
        <dbReference type="ARBA" id="ARBA00022448"/>
    </source>
</evidence>
<feature type="domain" description="RNase III" evidence="19">
    <location>
        <begin position="1424"/>
        <end position="1575"/>
    </location>
</feature>
<dbReference type="PROSITE" id="PS50195">
    <property type="entry name" value="PX"/>
    <property type="match status" value="1"/>
</dbReference>
<evidence type="ECO:0000256" key="15">
    <source>
        <dbReference type="ARBA" id="ARBA00023211"/>
    </source>
</evidence>
<dbReference type="SUPFAM" id="SSF52540">
    <property type="entry name" value="P-loop containing nucleoside triphosphate hydrolases"/>
    <property type="match status" value="1"/>
</dbReference>
<keyword evidence="12" id="KW-0460">Magnesium</keyword>
<gene>
    <name evidence="24" type="ORF">PACLA_8A004317</name>
</gene>
<name>A0A6S7HQC5_PARCT</name>
<comment type="cofactor">
    <cofactor evidence="1">
        <name>Mn(2+)</name>
        <dbReference type="ChEBI" id="CHEBI:29035"/>
    </cofactor>
</comment>
<protein>
    <submittedName>
        <fullName evidence="24">Sorting nexin-6</fullName>
    </submittedName>
</protein>
<evidence type="ECO:0000256" key="16">
    <source>
        <dbReference type="ARBA" id="ARBA00035116"/>
    </source>
</evidence>
<dbReference type="FunFam" id="3.30.1520.10:FF:000001">
    <property type="entry name" value="Sorting nexin"/>
    <property type="match status" value="1"/>
</dbReference>
<dbReference type="InterPro" id="IPR006935">
    <property type="entry name" value="Helicase/UvrB_N"/>
</dbReference>
<dbReference type="PROSITE" id="PS51194">
    <property type="entry name" value="HELICASE_CTER"/>
    <property type="match status" value="1"/>
</dbReference>
<dbReference type="GO" id="GO:0015031">
    <property type="term" value="P:protein transport"/>
    <property type="evidence" value="ECO:0007669"/>
    <property type="project" value="UniProtKB-KW"/>
</dbReference>
<dbReference type="PANTHER" id="PTHR14950:SF37">
    <property type="entry name" value="ENDORIBONUCLEASE DICER"/>
    <property type="match status" value="1"/>
</dbReference>
<dbReference type="InterPro" id="IPR001683">
    <property type="entry name" value="PX_dom"/>
</dbReference>
<dbReference type="PROSITE" id="PS51192">
    <property type="entry name" value="HELICASE_ATP_BIND_1"/>
    <property type="match status" value="1"/>
</dbReference>
<comment type="caution">
    <text evidence="24">The sequence shown here is derived from an EMBL/GenBank/DDBJ whole genome shotgun (WGS) entry which is preliminary data.</text>
</comment>
<dbReference type="FunFam" id="1.20.1270.60:FF:000008">
    <property type="entry name" value="Sorting nexin"/>
    <property type="match status" value="1"/>
</dbReference>
<feature type="non-terminal residue" evidence="24">
    <location>
        <position position="1898"/>
    </location>
</feature>
<dbReference type="Pfam" id="PF00636">
    <property type="entry name" value="Ribonuclease_3"/>
    <property type="match status" value="2"/>
</dbReference>
<feature type="domain" description="Dicer dsRNA-binding fold" evidence="23">
    <location>
        <begin position="948"/>
        <end position="1040"/>
    </location>
</feature>
<dbReference type="SMART" id="SM00487">
    <property type="entry name" value="DEXDc"/>
    <property type="match status" value="1"/>
</dbReference>
<dbReference type="Proteomes" id="UP001152795">
    <property type="component" value="Unassembled WGS sequence"/>
</dbReference>
<feature type="region of interest" description="Disordered" evidence="18">
    <location>
        <begin position="1601"/>
        <end position="1625"/>
    </location>
</feature>
<dbReference type="GO" id="GO:0004386">
    <property type="term" value="F:helicase activity"/>
    <property type="evidence" value="ECO:0007669"/>
    <property type="project" value="UniProtKB-KW"/>
</dbReference>
<proteinExistence type="inferred from homology"/>
<dbReference type="SMART" id="SM00490">
    <property type="entry name" value="HELICc"/>
    <property type="match status" value="1"/>
</dbReference>
<dbReference type="InterPro" id="IPR048512">
    <property type="entry name" value="Dicer_platform"/>
</dbReference>
<sequence>MLEEDKKEERTTSVDLSTDSSLVIDISDALSEKDKVKFTVHTKTTLPDFKSSDFSVVRGHEEFVWLHDRYEENEEYAGIIIPPAPPRPDFDASREKLQRLGDGEGTMTKEEFSKMKAELEAEYLATFKKTVAMHEVFLCRLAAHPKLRKDENFKVFLEYKQELSVRGKNKKEKLGGFLKGFAKGVDEVLLSSQKDADDFFEGEKKFLVEYHSKLREATKQSDRMTRSHKGVADCYIKISTCITALATSEATDFEKFFNKVSDIFEKVRKLEGRVASDEDLKLSDLLRYYMRDTDAAKALLYRRAKCLSEFDNANKALDKARAKNKDIPGAEAAQQKASEKFEAISEESKKEIEDFKVRRVQQYKKNLVELTELEIKHAKVVDNTEGFINYERVEYQLELIEAAKKRNIIVCLGTGTGKTFISIKLIEHLARENDIFRPFSEGAKRTFFLVNSVPLVFQQAAAIESFTALKVKAFCGEMGVDFWGKDQWLKEFEDHHVLVMTHQIYLDLIQHRKYGFSLSQANLLVFDECHHANKNHPFKKIMDCFGDRNQGDLPKILGLTASVVGKKVQPRQIEDEIKKLERTMRSACKTASDPDVVEKYGAKPEVIMRTYSSSSHFDPVVYLENEFLLVLDPLDAFLKDVKVLKDASGSGEVIKRELDVAKGAVRECLSALEDIGIWAANEVSVMLVDDLEKRIKKVSISLSPHSKTASLLLQTTVTSLRELTYKYEEFRIANWGGREKVQQEYLKPKVKELLKLFTETRGDQICSIVFVQRRYAACVLSKLIETLASTCAEYSHLKPDFVTGHGAELWGISETEMNFKMQEEKLTKFRTGTSNVLVGTSVVEEGVDIPKCNLVVMFDFPQNFRAFVQSRGRGRAKGAKYVLLVLRSERGRRRQEQENYQSVDEYLRTLCQVDREGPTEEEINEAINVYALPNYYTGKDAKLDMGNSINRLYRYCSKLPCDRFTSLKPIFTTSVVNDDEYQCTLKMPGNSHITGIIKGEPMTNKKEARQAVAYEACKQLLELGGLDEHILPAVESSSESDDDEDDVDGPSQHKTGTKKRQRLHLVKTSNQLYGRLTTDGTKKVYVYAINMTFGEVYNPVKKELWDRKNVSLGIVTNEKLPAELPSFPLYNDIGKLIVTLKRCQSVHALTTKQCSLVDWFHNFIFTETLEFKLGSLTRNGCRVVLLNDVESSLDSLSRRTVSTASGINFQELELLKKNASKVSERNGKYSSDTDLLDSVVIQGYLRKETRNLGHCLVKSTGGNPNSSFPNEDVAKTFKEYFEGKYHPIRNLSQPLLEVVNHSRRIDCRKIDRCSKEYSARKNRTMHLIPETLEFRSSPQSLTLRATFLPVTLYRVDSLVSMMELRDSLSTEMAACTPYDIIMPASPRKRARASSNQTSMKEAMSTLVGYFSPFDSSKTVPLFQLLEAVTCARSGEDFNLERLETLGDSFLKMAVTIHVYWHKDHKDEGKLTKYRTRQISNKNLFNLARERDLVKFIKLFNFSNEEKWLPPGFISRKVENGESFSDDDTDDVMDDDSDDVMNGEIPDDDVKTQKIPDKSIADSMEALIGAHFIHCGYIGALKFMTWLGVKVFHSEDIEDEQLTNGNRRKSPTPRHSSNYANYPPPSFEIPADEEGVRYREILGKQTKEMKPFEEKIGYTFNNKVLLLEAFTHPTYSDNTITGSYQRLEFLGDAILDFLVTQHIYNNCKKDLKPGELTDVRSALVNNNIFAVIAVQNGYHKFLKEYSPNLFSTIRHFVKGVEQYQKDLGTAVSPDPYVIAVQSDSSDVECIEAPKPLGDVFESVAGAIFLDSGLDVIKVWDVCYPMLKKFIDEYSTNVPKNPVRSVKEQDEKAAFSSAKILEDGRVSCDLTFKGLKYKDATSQRMSLNMESGQLICTQAE</sequence>
<keyword evidence="11" id="KW-0067">ATP-binding</keyword>
<dbReference type="GO" id="GO:0004525">
    <property type="term" value="F:ribonuclease III activity"/>
    <property type="evidence" value="ECO:0007669"/>
    <property type="project" value="InterPro"/>
</dbReference>
<dbReference type="GO" id="GO:0046872">
    <property type="term" value="F:metal ion binding"/>
    <property type="evidence" value="ECO:0007669"/>
    <property type="project" value="UniProtKB-KW"/>
</dbReference>
<evidence type="ECO:0000256" key="10">
    <source>
        <dbReference type="ARBA" id="ARBA00022806"/>
    </source>
</evidence>
<dbReference type="InterPro" id="IPR027417">
    <property type="entry name" value="P-loop_NTPase"/>
</dbReference>
<dbReference type="SMART" id="SM00949">
    <property type="entry name" value="PAZ"/>
    <property type="match status" value="1"/>
</dbReference>
<dbReference type="SMART" id="SM00535">
    <property type="entry name" value="RIBOc"/>
    <property type="match status" value="2"/>
</dbReference>
<keyword evidence="9" id="KW-0378">Hydrolase</keyword>
<dbReference type="InterPro" id="IPR000999">
    <property type="entry name" value="RNase_III_dom"/>
</dbReference>
<dbReference type="Pfam" id="PF09325">
    <property type="entry name" value="Vps5"/>
    <property type="match status" value="1"/>
</dbReference>
<evidence type="ECO:0000259" key="19">
    <source>
        <dbReference type="PROSITE" id="PS50142"/>
    </source>
</evidence>
<keyword evidence="15" id="KW-0464">Manganese</keyword>
<feature type="domain" description="Helicase ATP-binding" evidence="21">
    <location>
        <begin position="399"/>
        <end position="581"/>
    </location>
</feature>
<dbReference type="Pfam" id="PF20932">
    <property type="entry name" value="Dicer_dsRBD"/>
    <property type="match status" value="1"/>
</dbReference>
<feature type="domain" description="Helicase C-terminal" evidence="22">
    <location>
        <begin position="749"/>
        <end position="931"/>
    </location>
</feature>
<dbReference type="GO" id="GO:0005524">
    <property type="term" value="F:ATP binding"/>
    <property type="evidence" value="ECO:0007669"/>
    <property type="project" value="UniProtKB-KW"/>
</dbReference>
<organism evidence="24 25">
    <name type="scientific">Paramuricea clavata</name>
    <name type="common">Red gorgonian</name>
    <name type="synonym">Violescent sea-whip</name>
    <dbReference type="NCBI Taxonomy" id="317549"/>
    <lineage>
        <taxon>Eukaryota</taxon>
        <taxon>Metazoa</taxon>
        <taxon>Cnidaria</taxon>
        <taxon>Anthozoa</taxon>
        <taxon>Octocorallia</taxon>
        <taxon>Malacalcyonacea</taxon>
        <taxon>Plexauridae</taxon>
        <taxon>Paramuricea</taxon>
    </lineage>
</organism>
<dbReference type="Pfam" id="PF00271">
    <property type="entry name" value="Helicase_C"/>
    <property type="match status" value="1"/>
</dbReference>
<feature type="domain" description="RNase III" evidence="19">
    <location>
        <begin position="1648"/>
        <end position="1811"/>
    </location>
</feature>
<dbReference type="GO" id="GO:0003723">
    <property type="term" value="F:RNA binding"/>
    <property type="evidence" value="ECO:0007669"/>
    <property type="project" value="UniProtKB-UniRule"/>
</dbReference>
<dbReference type="FunFam" id="3.40.50.300:FF:000628">
    <property type="entry name" value="Endoribonuclease Dicer"/>
    <property type="match status" value="1"/>
</dbReference>
<dbReference type="PROSITE" id="PS50142">
    <property type="entry name" value="RNASE_3_2"/>
    <property type="match status" value="2"/>
</dbReference>
<evidence type="ECO:0000256" key="1">
    <source>
        <dbReference type="ARBA" id="ARBA00001936"/>
    </source>
</evidence>
<evidence type="ECO:0000256" key="11">
    <source>
        <dbReference type="ARBA" id="ARBA00022840"/>
    </source>
</evidence>
<evidence type="ECO:0000259" key="22">
    <source>
        <dbReference type="PROSITE" id="PS51194"/>
    </source>
</evidence>
<evidence type="ECO:0000256" key="7">
    <source>
        <dbReference type="ARBA" id="ARBA00022737"/>
    </source>
</evidence>
<evidence type="ECO:0000259" key="21">
    <source>
        <dbReference type="PROSITE" id="PS51192"/>
    </source>
</evidence>
<keyword evidence="5" id="KW-0540">Nuclease</keyword>
<dbReference type="GO" id="GO:0031054">
    <property type="term" value="P:pre-miRNA processing"/>
    <property type="evidence" value="ECO:0007669"/>
    <property type="project" value="InterPro"/>
</dbReference>
<dbReference type="InterPro" id="IPR044441">
    <property type="entry name" value="DICER_DSRM"/>
</dbReference>
<dbReference type="Pfam" id="PF20930">
    <property type="entry name" value="Dicer_PBD"/>
    <property type="match status" value="1"/>
</dbReference>
<keyword evidence="4" id="KW-0813">Transport</keyword>
<dbReference type="Gene3D" id="1.10.1520.10">
    <property type="entry name" value="Ribonuclease III domain"/>
    <property type="match status" value="2"/>
</dbReference>
<dbReference type="Gene3D" id="1.20.1270.60">
    <property type="entry name" value="Arfaptin homology (AH) domain/BAR domain"/>
    <property type="match status" value="1"/>
</dbReference>
<keyword evidence="6" id="KW-0479">Metal-binding</keyword>
<dbReference type="InterPro" id="IPR005034">
    <property type="entry name" value="Dicer_dimerisation"/>
</dbReference>
<comment type="similarity">
    <text evidence="3">Belongs to the sorting nexin family.</text>
</comment>
<feature type="domain" description="PX" evidence="20">
    <location>
        <begin position="16"/>
        <end position="163"/>
    </location>
</feature>
<keyword evidence="7" id="KW-0677">Repeat</keyword>
<evidence type="ECO:0000256" key="2">
    <source>
        <dbReference type="ARBA" id="ARBA00001946"/>
    </source>
</evidence>
<dbReference type="InterPro" id="IPR048513">
    <property type="entry name" value="Dicer_PBD"/>
</dbReference>
<evidence type="ECO:0000259" key="23">
    <source>
        <dbReference type="PROSITE" id="PS51327"/>
    </source>
</evidence>
<dbReference type="Pfam" id="PF04851">
    <property type="entry name" value="ResIII"/>
    <property type="match status" value="1"/>
</dbReference>
<dbReference type="Pfam" id="PF03368">
    <property type="entry name" value="Dicer_dimer"/>
    <property type="match status" value="1"/>
</dbReference>
<dbReference type="GO" id="GO:0005634">
    <property type="term" value="C:nucleus"/>
    <property type="evidence" value="ECO:0007669"/>
    <property type="project" value="TreeGrafter"/>
</dbReference>
<dbReference type="CDD" id="cd00593">
    <property type="entry name" value="RIBOc"/>
    <property type="match status" value="2"/>
</dbReference>